<dbReference type="PANTHER" id="PTHR43591">
    <property type="entry name" value="METHYLTRANSFERASE"/>
    <property type="match status" value="1"/>
</dbReference>
<dbReference type="Gene3D" id="3.40.50.150">
    <property type="entry name" value="Vaccinia Virus protein VP39"/>
    <property type="match status" value="1"/>
</dbReference>
<dbReference type="RefSeq" id="WP_096494718.1">
    <property type="nucleotide sequence ID" value="NZ_CP023445.1"/>
</dbReference>
<dbReference type="KEGG" id="apre:CNX65_18420"/>
<sequence>MQSYSFESYGQAMAPVFDAINDDPEEVAAIVAFLRARAGDGPVLEAGIGTGRVGLPLAEAGVELHGVEISEAMAEQLRAKPGADKVELVVGDMNEVDLGREFSMVYLVQGTFGSLLSEENQRRFLATAHRLLAPGGRLVIETMEVDETRFTHDQYVATSLLDVGYAVLSAAMREPGTQVLSIQNIMLGAHGIQVFPVKFRYYTAEQLDGMAEDTGFTLVERCVDWGASPYEKGDLNHVSVFEKR</sequence>
<evidence type="ECO:0000313" key="2">
    <source>
        <dbReference type="EMBL" id="ATE55017.1"/>
    </source>
</evidence>
<dbReference type="GO" id="GO:0008168">
    <property type="term" value="F:methyltransferase activity"/>
    <property type="evidence" value="ECO:0007669"/>
    <property type="project" value="UniProtKB-KW"/>
</dbReference>
<dbReference type="InterPro" id="IPR041698">
    <property type="entry name" value="Methyltransf_25"/>
</dbReference>
<keyword evidence="2" id="KW-0808">Transferase</keyword>
<evidence type="ECO:0000259" key="1">
    <source>
        <dbReference type="Pfam" id="PF13649"/>
    </source>
</evidence>
<name>A0A290Z7L3_9PSEU</name>
<accession>A0A290Z7L3</accession>
<reference evidence="2" key="1">
    <citation type="submission" date="2017-09" db="EMBL/GenBank/DDBJ databases">
        <title>Complete Genome Sequence of ansamitocin-producing Bacterium Actinosynnema pretiosum X47.</title>
        <authorList>
            <person name="Cao G."/>
            <person name="Zong G."/>
            <person name="Zhong C."/>
            <person name="Fu J."/>
        </authorList>
    </citation>
    <scope>NUCLEOTIDE SEQUENCE [LARGE SCALE GENOMIC DNA]</scope>
    <source>
        <strain evidence="2">X47</strain>
    </source>
</reference>
<dbReference type="CDD" id="cd02440">
    <property type="entry name" value="AdoMet_MTases"/>
    <property type="match status" value="1"/>
</dbReference>
<keyword evidence="3" id="KW-1185">Reference proteome</keyword>
<protein>
    <submittedName>
        <fullName evidence="2">SAM-dependent methyltransferase</fullName>
    </submittedName>
</protein>
<evidence type="ECO:0000313" key="3">
    <source>
        <dbReference type="Proteomes" id="UP000218505"/>
    </source>
</evidence>
<organism evidence="2 3">
    <name type="scientific">Actinosynnema pretiosum</name>
    <dbReference type="NCBI Taxonomy" id="42197"/>
    <lineage>
        <taxon>Bacteria</taxon>
        <taxon>Bacillati</taxon>
        <taxon>Actinomycetota</taxon>
        <taxon>Actinomycetes</taxon>
        <taxon>Pseudonocardiales</taxon>
        <taxon>Pseudonocardiaceae</taxon>
        <taxon>Actinosynnema</taxon>
    </lineage>
</organism>
<dbReference type="Pfam" id="PF13649">
    <property type="entry name" value="Methyltransf_25"/>
    <property type="match status" value="1"/>
</dbReference>
<dbReference type="SUPFAM" id="SSF53335">
    <property type="entry name" value="S-adenosyl-L-methionine-dependent methyltransferases"/>
    <property type="match status" value="1"/>
</dbReference>
<dbReference type="AlphaFoldDB" id="A0A290Z7L3"/>
<feature type="domain" description="Methyltransferase" evidence="1">
    <location>
        <begin position="43"/>
        <end position="136"/>
    </location>
</feature>
<keyword evidence="2" id="KW-0489">Methyltransferase</keyword>
<dbReference type="Proteomes" id="UP000218505">
    <property type="component" value="Chromosome"/>
</dbReference>
<dbReference type="InterPro" id="IPR029063">
    <property type="entry name" value="SAM-dependent_MTases_sf"/>
</dbReference>
<dbReference type="EMBL" id="CP023445">
    <property type="protein sequence ID" value="ATE55017.1"/>
    <property type="molecule type" value="Genomic_DNA"/>
</dbReference>
<proteinExistence type="predicted"/>
<dbReference type="GO" id="GO:0032259">
    <property type="term" value="P:methylation"/>
    <property type="evidence" value="ECO:0007669"/>
    <property type="project" value="UniProtKB-KW"/>
</dbReference>
<dbReference type="Gene3D" id="2.20.25.570">
    <property type="match status" value="1"/>
</dbReference>
<gene>
    <name evidence="2" type="ORF">CNX65_18420</name>
</gene>